<feature type="domain" description="CHHC U11-48K-type" evidence="5">
    <location>
        <begin position="38"/>
        <end position="65"/>
    </location>
</feature>
<comment type="caution">
    <text evidence="6">The sequence shown here is derived from an EMBL/GenBank/DDBJ whole genome shotgun (WGS) entry which is preliminary data.</text>
</comment>
<dbReference type="Proteomes" id="UP001162131">
    <property type="component" value="Unassembled WGS sequence"/>
</dbReference>
<gene>
    <name evidence="6" type="ORF">BSTOLATCC_MIC24043</name>
</gene>
<evidence type="ECO:0000313" key="7">
    <source>
        <dbReference type="Proteomes" id="UP001162131"/>
    </source>
</evidence>
<sequence length="212" mass="24667">MRSSKESANAKPYDPRGSSEINPYTVKTLEKKPTPNVYVLCQYNSAHHVLTNELDSHMLICPDRYSNKQEETEFQPPPSLENLGIFQPTEPKLDSLIDPNEIYIPDPEWPALQVTQETYNYIKQQGLEIPPSFENFQQTEKNHIEEAKEAGTEIEEKKENNEEWTTITSKSKPKKQNNQNVDEQHVEKKKKHSKYKARDPKQKSLNKQGYHN</sequence>
<dbReference type="PROSITE" id="PS51800">
    <property type="entry name" value="ZF_CHHC_U11_48K"/>
    <property type="match status" value="1"/>
</dbReference>
<evidence type="ECO:0000256" key="4">
    <source>
        <dbReference type="SAM" id="MobiDB-lite"/>
    </source>
</evidence>
<feature type="region of interest" description="Disordered" evidence="4">
    <location>
        <begin position="1"/>
        <end position="25"/>
    </location>
</feature>
<evidence type="ECO:0000256" key="3">
    <source>
        <dbReference type="ARBA" id="ARBA00022833"/>
    </source>
</evidence>
<evidence type="ECO:0000256" key="1">
    <source>
        <dbReference type="ARBA" id="ARBA00022723"/>
    </source>
</evidence>
<evidence type="ECO:0000259" key="5">
    <source>
        <dbReference type="PROSITE" id="PS51800"/>
    </source>
</evidence>
<evidence type="ECO:0000256" key="2">
    <source>
        <dbReference type="ARBA" id="ARBA00022771"/>
    </source>
</evidence>
<accession>A0AAU9IUZ3</accession>
<dbReference type="InterPro" id="IPR022776">
    <property type="entry name" value="TRM13/UPF0224_CHHC_Znf_dom"/>
</dbReference>
<keyword evidence="7" id="KW-1185">Reference proteome</keyword>
<dbReference type="EMBL" id="CAJZBQ010000023">
    <property type="protein sequence ID" value="CAG9319492.1"/>
    <property type="molecule type" value="Genomic_DNA"/>
</dbReference>
<dbReference type="GO" id="GO:0008270">
    <property type="term" value="F:zinc ion binding"/>
    <property type="evidence" value="ECO:0007669"/>
    <property type="project" value="UniProtKB-KW"/>
</dbReference>
<feature type="compositionally biased region" description="Low complexity" evidence="4">
    <location>
        <begin position="163"/>
        <end position="180"/>
    </location>
</feature>
<keyword evidence="2" id="KW-0863">Zinc-finger</keyword>
<evidence type="ECO:0000313" key="6">
    <source>
        <dbReference type="EMBL" id="CAG9319492.1"/>
    </source>
</evidence>
<reference evidence="6" key="1">
    <citation type="submission" date="2021-09" db="EMBL/GenBank/DDBJ databases">
        <authorList>
            <consortium name="AG Swart"/>
            <person name="Singh M."/>
            <person name="Singh A."/>
            <person name="Seah K."/>
            <person name="Emmerich C."/>
        </authorList>
    </citation>
    <scope>NUCLEOTIDE SEQUENCE</scope>
    <source>
        <strain evidence="6">ATCC30299</strain>
    </source>
</reference>
<keyword evidence="3" id="KW-0862">Zinc</keyword>
<feature type="compositionally biased region" description="Basic and acidic residues" evidence="4">
    <location>
        <begin position="145"/>
        <end position="161"/>
    </location>
</feature>
<dbReference type="AlphaFoldDB" id="A0AAU9IUZ3"/>
<name>A0AAU9IUZ3_9CILI</name>
<feature type="compositionally biased region" description="Polar residues" evidence="4">
    <location>
        <begin position="203"/>
        <end position="212"/>
    </location>
</feature>
<keyword evidence="1" id="KW-0479">Metal-binding</keyword>
<protein>
    <recommendedName>
        <fullName evidence="5">CHHC U11-48K-type domain-containing protein</fullName>
    </recommendedName>
</protein>
<organism evidence="6 7">
    <name type="scientific">Blepharisma stoltei</name>
    <dbReference type="NCBI Taxonomy" id="1481888"/>
    <lineage>
        <taxon>Eukaryota</taxon>
        <taxon>Sar</taxon>
        <taxon>Alveolata</taxon>
        <taxon>Ciliophora</taxon>
        <taxon>Postciliodesmatophora</taxon>
        <taxon>Heterotrichea</taxon>
        <taxon>Heterotrichida</taxon>
        <taxon>Blepharismidae</taxon>
        <taxon>Blepharisma</taxon>
    </lineage>
</organism>
<proteinExistence type="predicted"/>
<feature type="region of interest" description="Disordered" evidence="4">
    <location>
        <begin position="145"/>
        <end position="212"/>
    </location>
</feature>